<dbReference type="PANTHER" id="PTHR43775">
    <property type="entry name" value="FATTY ACID SYNTHASE"/>
    <property type="match status" value="1"/>
</dbReference>
<dbReference type="Gene3D" id="3.30.70.3290">
    <property type="match status" value="1"/>
</dbReference>
<dbReference type="InterPro" id="IPR050091">
    <property type="entry name" value="PKS_NRPS_Biosynth_Enz"/>
</dbReference>
<proteinExistence type="predicted"/>
<gene>
    <name evidence="2" type="ORF">EPA93_15880</name>
</gene>
<dbReference type="PANTHER" id="PTHR43775:SF51">
    <property type="entry name" value="INACTIVE PHENOLPHTHIOCEROL SYNTHESIS POLYKETIDE SYNTHASE TYPE I PKS1-RELATED"/>
    <property type="match status" value="1"/>
</dbReference>
<dbReference type="GO" id="GO:0004312">
    <property type="term" value="F:fatty acid synthase activity"/>
    <property type="evidence" value="ECO:0007669"/>
    <property type="project" value="TreeGrafter"/>
</dbReference>
<keyword evidence="3" id="KW-1185">Reference proteome</keyword>
<accession>A0A4P6JQH5</accession>
<dbReference type="RefSeq" id="WP_129888449.1">
    <property type="nucleotide sequence ID" value="NZ_CP035758.1"/>
</dbReference>
<dbReference type="GO" id="GO:0006633">
    <property type="term" value="P:fatty acid biosynthetic process"/>
    <property type="evidence" value="ECO:0007669"/>
    <property type="project" value="TreeGrafter"/>
</dbReference>
<evidence type="ECO:0000256" key="1">
    <source>
        <dbReference type="ARBA" id="ARBA00022679"/>
    </source>
</evidence>
<sequence length="209" mass="23135">MKLSAPKIPFLSNLTGTWISAAEATDPDYWVRHIHSTVRLADNLQTVLSDAPRLLLEVGPGTTLSTLARQQLPANSAHMVISSLPHPQDGRSDLACMLSALGRVWACGQKVDWEGVNSGTSRRRIPLPTYAFDRQRYWVDPPHLEYREQEACQDGTILLPAHNPVDRPSPENGNGDYKQDLPESECEKLVAQVWQDASGIAPLAFIPTF</sequence>
<protein>
    <recommendedName>
        <fullName evidence="4">Polyketide synthase</fullName>
    </recommendedName>
</protein>
<dbReference type="InterPro" id="IPR001227">
    <property type="entry name" value="Ac_transferase_dom_sf"/>
</dbReference>
<dbReference type="EMBL" id="CP035758">
    <property type="protein sequence ID" value="QBD77392.1"/>
    <property type="molecule type" value="Genomic_DNA"/>
</dbReference>
<evidence type="ECO:0008006" key="4">
    <source>
        <dbReference type="Google" id="ProtNLM"/>
    </source>
</evidence>
<name>A0A4P6JQH5_KTERU</name>
<keyword evidence="1" id="KW-0808">Transferase</keyword>
<organism evidence="2 3">
    <name type="scientific">Ktedonosporobacter rubrisoli</name>
    <dbReference type="NCBI Taxonomy" id="2509675"/>
    <lineage>
        <taxon>Bacteria</taxon>
        <taxon>Bacillati</taxon>
        <taxon>Chloroflexota</taxon>
        <taxon>Ktedonobacteria</taxon>
        <taxon>Ktedonobacterales</taxon>
        <taxon>Ktedonosporobacteraceae</taxon>
        <taxon>Ktedonosporobacter</taxon>
    </lineage>
</organism>
<dbReference type="AlphaFoldDB" id="A0A4P6JQH5"/>
<evidence type="ECO:0000313" key="2">
    <source>
        <dbReference type="EMBL" id="QBD77392.1"/>
    </source>
</evidence>
<dbReference type="SUPFAM" id="SSF52151">
    <property type="entry name" value="FabD/lysophospholipase-like"/>
    <property type="match status" value="1"/>
</dbReference>
<dbReference type="OrthoDB" id="139272at2"/>
<reference evidence="2 3" key="1">
    <citation type="submission" date="2019-01" db="EMBL/GenBank/DDBJ databases">
        <title>Ktedonosporobacter rubrisoli SCAWS-G2.</title>
        <authorList>
            <person name="Huang Y."/>
            <person name="Yan B."/>
        </authorList>
    </citation>
    <scope>NUCLEOTIDE SEQUENCE [LARGE SCALE GENOMIC DNA]</scope>
    <source>
        <strain evidence="2 3">SCAWS-G2</strain>
    </source>
</reference>
<dbReference type="InterPro" id="IPR016035">
    <property type="entry name" value="Acyl_Trfase/lysoPLipase"/>
</dbReference>
<dbReference type="Proteomes" id="UP000290365">
    <property type="component" value="Chromosome"/>
</dbReference>
<dbReference type="KEGG" id="kbs:EPA93_15880"/>
<evidence type="ECO:0000313" key="3">
    <source>
        <dbReference type="Proteomes" id="UP000290365"/>
    </source>
</evidence>
<dbReference type="Gene3D" id="3.40.366.10">
    <property type="entry name" value="Malonyl-Coenzyme A Acyl Carrier Protein, domain 2"/>
    <property type="match status" value="1"/>
</dbReference>